<accession>A0ABN9YSD4</accession>
<proteinExistence type="predicted"/>
<keyword evidence="2" id="KW-1185">Reference proteome</keyword>
<organism evidence="1 2">
    <name type="scientific">Fructobacillus cardui</name>
    <dbReference type="NCBI Taxonomy" id="2893170"/>
    <lineage>
        <taxon>Bacteria</taxon>
        <taxon>Bacillati</taxon>
        <taxon>Bacillota</taxon>
        <taxon>Bacilli</taxon>
        <taxon>Lactobacillales</taxon>
        <taxon>Lactobacillaceae</taxon>
        <taxon>Fructobacillus</taxon>
    </lineage>
</organism>
<gene>
    <name evidence="1" type="ORF">R82641_BJNNKPBH_00777</name>
</gene>
<name>A0ABN9YSD4_9LACO</name>
<evidence type="ECO:0000313" key="1">
    <source>
        <dbReference type="EMBL" id="CAK1241396.1"/>
    </source>
</evidence>
<reference evidence="1 2" key="1">
    <citation type="submission" date="2023-10" db="EMBL/GenBank/DDBJ databases">
        <authorList>
            <person name="Botero Cardona J."/>
        </authorList>
    </citation>
    <scope>NUCLEOTIDE SEQUENCE [LARGE SCALE GENOMIC DNA]</scope>
    <source>
        <strain evidence="1 2">R-82641</strain>
    </source>
</reference>
<evidence type="ECO:0000313" key="2">
    <source>
        <dbReference type="Proteomes" id="UP001314200"/>
    </source>
</evidence>
<protein>
    <submittedName>
        <fullName evidence="1">Uncharacterized protein</fullName>
    </submittedName>
</protein>
<dbReference type="Proteomes" id="UP001314200">
    <property type="component" value="Unassembled WGS sequence"/>
</dbReference>
<dbReference type="EMBL" id="CAUZLY010000006">
    <property type="protein sequence ID" value="CAK1241396.1"/>
    <property type="molecule type" value="Genomic_DNA"/>
</dbReference>
<sequence>MEKIFKGMENGPEAIDSNFNELIDPKRDQTVNDMTVKGKIKTNGGQDMAIKVMNIGRLEIELRRVGSDVMLGLTGSIDASDWSSINNDNPIPLGFRPIMDYRFMASDNIGYAKISLGTDGIFFFRSRNNFDGGVMNTYNYKTNDSWPE</sequence>
<comment type="caution">
    <text evidence="1">The sequence shown here is derived from an EMBL/GenBank/DDBJ whole genome shotgun (WGS) entry which is preliminary data.</text>
</comment>
<dbReference type="RefSeq" id="WP_338347946.1">
    <property type="nucleotide sequence ID" value="NZ_CAUZLY010000006.1"/>
</dbReference>